<dbReference type="EMBL" id="JOKH01000012">
    <property type="protein sequence ID" value="KEQ11794.1"/>
    <property type="molecule type" value="Genomic_DNA"/>
</dbReference>
<dbReference type="Proteomes" id="UP000028073">
    <property type="component" value="Unassembled WGS sequence"/>
</dbReference>
<name>A0A081N021_9GAMM</name>
<comment type="caution">
    <text evidence="1">The sequence shown here is derived from an EMBL/GenBank/DDBJ whole genome shotgun (WGS) entry which is preliminary data.</text>
</comment>
<reference evidence="1 2" key="1">
    <citation type="submission" date="2014-06" db="EMBL/GenBank/DDBJ databases">
        <title>Whole Genome Sequences of Three Symbiotic Endozoicomonas Bacteria.</title>
        <authorList>
            <person name="Neave M.J."/>
            <person name="Apprill A."/>
            <person name="Voolstra C.R."/>
        </authorList>
    </citation>
    <scope>NUCLEOTIDE SEQUENCE [LARGE SCALE GENOMIC DNA]</scope>
    <source>
        <strain evidence="1 2">DSM 25634</strain>
    </source>
</reference>
<dbReference type="AlphaFoldDB" id="A0A081N021"/>
<evidence type="ECO:0000313" key="1">
    <source>
        <dbReference type="EMBL" id="KEQ11794.1"/>
    </source>
</evidence>
<accession>A0A081N021</accession>
<proteinExistence type="predicted"/>
<sequence length="334" mass="37512">MFGGRAKFADRRFISQAAMSGKEHIIMSIGKPGQSVPNQYVDLKPQGPSDKPKGIASHPARKLITESSKEHHHKKSVKDRDTEVIAVPNGAFARLKAFILRRPEPAEIHRTQELIEALSSKSDDLSAPMTFKDRSATIDKGSPVHAACAWLAEVGLLKMAPSPSGEVTVKMLRPRKLKVQSETARKLSELMPAQLGKDGTLQLRSMLRNVEHRRLNDLQISGLLTFDASRQKHVVNARSRQLMKFDRCQDQFDNRMAAPRMYWAGRFRALANSDKYDEEVKPSIQEISNKFRNNTGNRPAWINKQDADSQAEYFREAGCPELASEVLQAKQDCP</sequence>
<gene>
    <name evidence="1" type="ORF">GZ78_28510</name>
</gene>
<organism evidence="1 2">
    <name type="scientific">Endozoicomonas numazuensis</name>
    <dbReference type="NCBI Taxonomy" id="1137799"/>
    <lineage>
        <taxon>Bacteria</taxon>
        <taxon>Pseudomonadati</taxon>
        <taxon>Pseudomonadota</taxon>
        <taxon>Gammaproteobacteria</taxon>
        <taxon>Oceanospirillales</taxon>
        <taxon>Endozoicomonadaceae</taxon>
        <taxon>Endozoicomonas</taxon>
    </lineage>
</organism>
<evidence type="ECO:0000313" key="2">
    <source>
        <dbReference type="Proteomes" id="UP000028073"/>
    </source>
</evidence>
<protein>
    <submittedName>
        <fullName evidence="1">Uncharacterized protein</fullName>
    </submittedName>
</protein>
<keyword evidence="2" id="KW-1185">Reference proteome</keyword>